<evidence type="ECO:0000313" key="5">
    <source>
        <dbReference type="EMBL" id="KAA8586815.1"/>
    </source>
</evidence>
<dbReference type="AlphaFoldDB" id="A0A5J5D2N7"/>
<evidence type="ECO:0000313" key="4">
    <source>
        <dbReference type="EMBL" id="KAA8578528.1"/>
    </source>
</evidence>
<gene>
    <name evidence="5" type="ORF">FQN60_000651</name>
    <name evidence="4" type="ORF">FQN60_007888</name>
</gene>
<dbReference type="EMBL" id="VOFY01000013">
    <property type="protein sequence ID" value="KAA8586815.1"/>
    <property type="molecule type" value="Genomic_DNA"/>
</dbReference>
<reference evidence="5 6" key="1">
    <citation type="submission" date="2019-08" db="EMBL/GenBank/DDBJ databases">
        <title>A chromosome-level genome assembly, high-density linkage maps, and genome scans reveal the genomic architecture of hybrid incompatibilities underlying speciation via character displacement in darters (Percidae: Etheostominae).</title>
        <authorList>
            <person name="Moran R.L."/>
            <person name="Catchen J.M."/>
            <person name="Fuller R.C."/>
        </authorList>
    </citation>
    <scope>NUCLEOTIDE SEQUENCE [LARGE SCALE GENOMIC DNA]</scope>
    <source>
        <strain evidence="5">EspeVRDwgs_2016</strain>
        <tissue evidence="5">Muscle</tissue>
    </source>
</reference>
<accession>A0A5J5D2N7</accession>
<feature type="region of interest" description="Disordered" evidence="3">
    <location>
        <begin position="412"/>
        <end position="460"/>
    </location>
</feature>
<feature type="compositionally biased region" description="Basic and acidic residues" evidence="3">
    <location>
        <begin position="108"/>
        <end position="127"/>
    </location>
</feature>
<name>A0A5J5D2N7_9PERO</name>
<evidence type="ECO:0000256" key="1">
    <source>
        <dbReference type="ARBA" id="ARBA00023054"/>
    </source>
</evidence>
<dbReference type="EMBL" id="VOFY01000548">
    <property type="protein sequence ID" value="KAA8578528.1"/>
    <property type="molecule type" value="Genomic_DNA"/>
</dbReference>
<evidence type="ECO:0000256" key="3">
    <source>
        <dbReference type="SAM" id="MobiDB-lite"/>
    </source>
</evidence>
<dbReference type="GO" id="GO:0055107">
    <property type="term" value="P:Golgi to secretory granule transport"/>
    <property type="evidence" value="ECO:0007669"/>
    <property type="project" value="TreeGrafter"/>
</dbReference>
<dbReference type="PANTHER" id="PTHR32123">
    <property type="entry name" value="BICD FAMILY-LIKE CARGO ADAPTER"/>
    <property type="match status" value="1"/>
</dbReference>
<evidence type="ECO:0000256" key="2">
    <source>
        <dbReference type="SAM" id="Coils"/>
    </source>
</evidence>
<feature type="compositionally biased region" description="Polar residues" evidence="3">
    <location>
        <begin position="412"/>
        <end position="422"/>
    </location>
</feature>
<feature type="compositionally biased region" description="Acidic residues" evidence="3">
    <location>
        <begin position="66"/>
        <end position="88"/>
    </location>
</feature>
<sequence>MDYAQSFSTLNERLRPKITKSEQLSSSLNRLEEKQLNMSHRSKSSSYRPTVLPTEPELKDSVATTEPEDPEKPEDNYEQEDLVSDEENCTDRLNNSCLITEFSLKDFEKEEPVDDNRNTCLPEEKQNPGELISKGTGDSSESEAVDGEGGSSFQKNMNWTLPDLINSGRPLNRRRTLGHVSDTLKEVRREVELSRRRSIRLKAQVDKLQESSEGPGWSQHREKVTEEVLSILGLLRPLTKLQFSLPEPSNGVNRLDASLSQLQNVARELAISHTKQFKSGERAEDSAVLQQALRDRDGAIEKKKAMEAELLRSKTEMMLLNNQLLEAVQKRLELAVELDTWKEDVRLIIHQQLQSQQQAEQAQKKPSRLGILRRTNKLPIQRPTNFPLSTPAPPTTNSNQIFIPRAVVSAAPSTLPSTGTQRNWRDKLKWPKTGRQGDEDAAGQESEGRGDNSFQVVSLD</sequence>
<comment type="caution">
    <text evidence="5">The sequence shown here is derived from an EMBL/GenBank/DDBJ whole genome shotgun (WGS) entry which is preliminary data.</text>
</comment>
<proteinExistence type="predicted"/>
<dbReference type="OrthoDB" id="9451547at2759"/>
<dbReference type="InterPro" id="IPR051149">
    <property type="entry name" value="Spindly/BICDR_Dynein_Adapter"/>
</dbReference>
<dbReference type="GO" id="GO:0047496">
    <property type="term" value="P:vesicle transport along microtubule"/>
    <property type="evidence" value="ECO:0007669"/>
    <property type="project" value="TreeGrafter"/>
</dbReference>
<feature type="region of interest" description="Disordered" evidence="3">
    <location>
        <begin position="1"/>
        <end position="88"/>
    </location>
</feature>
<feature type="coiled-coil region" evidence="2">
    <location>
        <begin position="289"/>
        <end position="323"/>
    </location>
</feature>
<keyword evidence="6" id="KW-1185">Reference proteome</keyword>
<evidence type="ECO:0000313" key="6">
    <source>
        <dbReference type="Proteomes" id="UP000327493"/>
    </source>
</evidence>
<feature type="compositionally biased region" description="Polar residues" evidence="3">
    <location>
        <begin position="36"/>
        <end position="48"/>
    </location>
</feature>
<keyword evidence="1 2" id="KW-0175">Coiled coil</keyword>
<feature type="region of interest" description="Disordered" evidence="3">
    <location>
        <begin position="108"/>
        <end position="158"/>
    </location>
</feature>
<dbReference type="PANTHER" id="PTHR32123:SF10">
    <property type="entry name" value="BICD FAMILY-LIKE CARGO ADAPTER 1-RELATED"/>
    <property type="match status" value="1"/>
</dbReference>
<protein>
    <submittedName>
        <fullName evidence="5">Uncharacterized protein</fullName>
    </submittedName>
</protein>
<organism evidence="5 6">
    <name type="scientific">Etheostoma spectabile</name>
    <name type="common">orangethroat darter</name>
    <dbReference type="NCBI Taxonomy" id="54343"/>
    <lineage>
        <taxon>Eukaryota</taxon>
        <taxon>Metazoa</taxon>
        <taxon>Chordata</taxon>
        <taxon>Craniata</taxon>
        <taxon>Vertebrata</taxon>
        <taxon>Euteleostomi</taxon>
        <taxon>Actinopterygii</taxon>
        <taxon>Neopterygii</taxon>
        <taxon>Teleostei</taxon>
        <taxon>Neoteleostei</taxon>
        <taxon>Acanthomorphata</taxon>
        <taxon>Eupercaria</taxon>
        <taxon>Perciformes</taxon>
        <taxon>Percoidei</taxon>
        <taxon>Percidae</taxon>
        <taxon>Etheostomatinae</taxon>
        <taxon>Etheostoma</taxon>
    </lineage>
</organism>
<feature type="compositionally biased region" description="Polar residues" evidence="3">
    <location>
        <begin position="1"/>
        <end position="11"/>
    </location>
</feature>
<dbReference type="Proteomes" id="UP000327493">
    <property type="component" value="Chromosome 13"/>
</dbReference>